<dbReference type="AlphaFoldDB" id="A0A117NJ27"/>
<organism evidence="1">
    <name type="scientific">Picea glauca</name>
    <name type="common">White spruce</name>
    <name type="synonym">Pinus glauca</name>
    <dbReference type="NCBI Taxonomy" id="3330"/>
    <lineage>
        <taxon>Eukaryota</taxon>
        <taxon>Viridiplantae</taxon>
        <taxon>Streptophyta</taxon>
        <taxon>Embryophyta</taxon>
        <taxon>Tracheophyta</taxon>
        <taxon>Spermatophyta</taxon>
        <taxon>Pinopsida</taxon>
        <taxon>Pinidae</taxon>
        <taxon>Conifers I</taxon>
        <taxon>Pinales</taxon>
        <taxon>Pinaceae</taxon>
        <taxon>Picea</taxon>
    </lineage>
</organism>
<sequence>MMSHGMPTPWDNMFVMHPPERYQAMLEASKTKLSSVDDLDHVP</sequence>
<geneLocation type="mitochondrion" evidence="1"/>
<gene>
    <name evidence="1" type="ORF">ABT39_MTgene744</name>
</gene>
<evidence type="ECO:0000313" key="1">
    <source>
        <dbReference type="EMBL" id="KUM50898.1"/>
    </source>
</evidence>
<keyword evidence="1" id="KW-0496">Mitochondrion</keyword>
<dbReference type="EMBL" id="LKAM01000001">
    <property type="protein sequence ID" value="KUM50898.1"/>
    <property type="molecule type" value="Genomic_DNA"/>
</dbReference>
<comment type="caution">
    <text evidence="1">The sequence shown here is derived from an EMBL/GenBank/DDBJ whole genome shotgun (WGS) entry which is preliminary data.</text>
</comment>
<accession>A0A117NJ27</accession>
<proteinExistence type="predicted"/>
<protein>
    <submittedName>
        <fullName evidence="1">Uncharacterized protein</fullName>
    </submittedName>
</protein>
<name>A0A117NJ27_PICGL</name>
<reference evidence="1" key="1">
    <citation type="journal article" date="2015" name="Genome Biol. Evol.">
        <title>Organellar Genomes of White Spruce (Picea glauca): Assembly and Annotation.</title>
        <authorList>
            <person name="Jackman S.D."/>
            <person name="Warren R.L."/>
            <person name="Gibb E.A."/>
            <person name="Vandervalk B.P."/>
            <person name="Mohamadi H."/>
            <person name="Chu J."/>
            <person name="Raymond A."/>
            <person name="Pleasance S."/>
            <person name="Coope R."/>
            <person name="Wildung M.R."/>
            <person name="Ritland C.E."/>
            <person name="Bousquet J."/>
            <person name="Jones S.J."/>
            <person name="Bohlmann J."/>
            <person name="Birol I."/>
        </authorList>
    </citation>
    <scope>NUCLEOTIDE SEQUENCE [LARGE SCALE GENOMIC DNA]</scope>
    <source>
        <tissue evidence="1">Flushing bud</tissue>
    </source>
</reference>